<dbReference type="InterPro" id="IPR000798">
    <property type="entry name" value="Ez/rad/moesin-like"/>
</dbReference>
<dbReference type="PROSITE" id="PS50057">
    <property type="entry name" value="FERM_3"/>
    <property type="match status" value="1"/>
</dbReference>
<dbReference type="GO" id="GO:0016028">
    <property type="term" value="C:rhabdomere"/>
    <property type="evidence" value="ECO:0007669"/>
    <property type="project" value="UniProtKB-SubCell"/>
</dbReference>
<gene>
    <name evidence="6 7" type="primary">LOC114249444</name>
</gene>
<dbReference type="SMART" id="SM01196">
    <property type="entry name" value="FERM_C"/>
    <property type="match status" value="1"/>
</dbReference>
<dbReference type="GO" id="GO:0030182">
    <property type="term" value="P:neuron differentiation"/>
    <property type="evidence" value="ECO:0007669"/>
    <property type="project" value="UniProtKB-ARBA"/>
</dbReference>
<keyword evidence="5" id="KW-1185">Reference proteome</keyword>
<evidence type="ECO:0000313" key="5">
    <source>
        <dbReference type="Proteomes" id="UP000504629"/>
    </source>
</evidence>
<comment type="subcellular location">
    <subcellularLocation>
        <location evidence="1">Cell junction</location>
        <location evidence="1">Adherens junction</location>
    </subcellularLocation>
    <subcellularLocation>
        <location evidence="3">Cell projection</location>
        <location evidence="3">Rhabdomere</location>
    </subcellularLocation>
</comment>
<dbReference type="GO" id="GO:0008092">
    <property type="term" value="F:cytoskeletal protein binding"/>
    <property type="evidence" value="ECO:0007669"/>
    <property type="project" value="InterPro"/>
</dbReference>
<keyword evidence="2" id="KW-0965">Cell junction</keyword>
<dbReference type="InterPro" id="IPR019748">
    <property type="entry name" value="FERM_central"/>
</dbReference>
<organism evidence="5 7">
    <name type="scientific">Bombyx mandarina</name>
    <name type="common">Wild silk moth</name>
    <name type="synonym">Wild silkworm</name>
    <dbReference type="NCBI Taxonomy" id="7092"/>
    <lineage>
        <taxon>Eukaryota</taxon>
        <taxon>Metazoa</taxon>
        <taxon>Ecdysozoa</taxon>
        <taxon>Arthropoda</taxon>
        <taxon>Hexapoda</taxon>
        <taxon>Insecta</taxon>
        <taxon>Pterygota</taxon>
        <taxon>Neoptera</taxon>
        <taxon>Endopterygota</taxon>
        <taxon>Lepidoptera</taxon>
        <taxon>Glossata</taxon>
        <taxon>Ditrysia</taxon>
        <taxon>Bombycoidea</taxon>
        <taxon>Bombycidae</taxon>
        <taxon>Bombycinae</taxon>
        <taxon>Bombyx</taxon>
    </lineage>
</organism>
<dbReference type="InterPro" id="IPR029071">
    <property type="entry name" value="Ubiquitin-like_domsf"/>
</dbReference>
<evidence type="ECO:0000259" key="4">
    <source>
        <dbReference type="PROSITE" id="PS50057"/>
    </source>
</evidence>
<dbReference type="InterPro" id="IPR018980">
    <property type="entry name" value="FERM_PH-like_C"/>
</dbReference>
<dbReference type="PRINTS" id="PR00935">
    <property type="entry name" value="BAND41"/>
</dbReference>
<proteinExistence type="predicted"/>
<evidence type="ECO:0000313" key="7">
    <source>
        <dbReference type="RefSeq" id="XP_028038830.1"/>
    </source>
</evidence>
<dbReference type="GO" id="GO:0005886">
    <property type="term" value="C:plasma membrane"/>
    <property type="evidence" value="ECO:0007669"/>
    <property type="project" value="TreeGrafter"/>
</dbReference>
<dbReference type="RefSeq" id="XP_028038830.1">
    <property type="nucleotide sequence ID" value="XM_028183029.1"/>
</dbReference>
<evidence type="ECO:0000256" key="1">
    <source>
        <dbReference type="ARBA" id="ARBA00004536"/>
    </source>
</evidence>
<dbReference type="SUPFAM" id="SSF47031">
    <property type="entry name" value="Second domain of FERM"/>
    <property type="match status" value="1"/>
</dbReference>
<name>A0A6J2KA71_BOMMA</name>
<dbReference type="InterPro" id="IPR011993">
    <property type="entry name" value="PH-like_dom_sf"/>
</dbReference>
<dbReference type="GO" id="GO:0009887">
    <property type="term" value="P:animal organ morphogenesis"/>
    <property type="evidence" value="ECO:0007669"/>
    <property type="project" value="UniProtKB-ARBA"/>
</dbReference>
<dbReference type="Gene3D" id="2.30.29.30">
    <property type="entry name" value="Pleckstrin-homology domain (PH domain)/Phosphotyrosine-binding domain (PTB)"/>
    <property type="match status" value="1"/>
</dbReference>
<dbReference type="InterPro" id="IPR018979">
    <property type="entry name" value="FERM_N"/>
</dbReference>
<dbReference type="InterPro" id="IPR014352">
    <property type="entry name" value="FERM/acyl-CoA-bd_prot_sf"/>
</dbReference>
<dbReference type="KEGG" id="bman:114249444"/>
<dbReference type="Proteomes" id="UP000504629">
    <property type="component" value="Unplaced"/>
</dbReference>
<accession>A0A6J2KA71</accession>
<dbReference type="OrthoDB" id="6589456at2759"/>
<dbReference type="AlphaFoldDB" id="A0A6J2KA71"/>
<evidence type="ECO:0000313" key="6">
    <source>
        <dbReference type="RefSeq" id="XP_028038829.1"/>
    </source>
</evidence>
<dbReference type="PANTHER" id="PTHR23280:SF21">
    <property type="entry name" value="PROTEIN 4.1 HOMOLOG"/>
    <property type="match status" value="1"/>
</dbReference>
<dbReference type="CDD" id="cd14473">
    <property type="entry name" value="FERM_B-lobe"/>
    <property type="match status" value="1"/>
</dbReference>
<feature type="domain" description="FERM" evidence="4">
    <location>
        <begin position="22"/>
        <end position="300"/>
    </location>
</feature>
<dbReference type="PRINTS" id="PR00661">
    <property type="entry name" value="ERMFAMILY"/>
</dbReference>
<dbReference type="Pfam" id="PF09379">
    <property type="entry name" value="FERM_N"/>
    <property type="match status" value="1"/>
</dbReference>
<dbReference type="Pfam" id="PF09380">
    <property type="entry name" value="FERM_C"/>
    <property type="match status" value="1"/>
</dbReference>
<evidence type="ECO:0000256" key="3">
    <source>
        <dbReference type="ARBA" id="ARBA00043944"/>
    </source>
</evidence>
<dbReference type="RefSeq" id="XP_028038829.1">
    <property type="nucleotide sequence ID" value="XM_028183028.1"/>
</dbReference>
<dbReference type="InterPro" id="IPR035963">
    <property type="entry name" value="FERM_2"/>
</dbReference>
<sequence length="332" mass="37294">MRESMRRLAFDDGEEKAVRGVRRVRVELLDGEHITIEVHRKARGEDLLDRICEDLDVAEKDYFGLLHLQRGDPRVWVDLNKRLSKTFRNEPWEVMFAVKFYPPEPTELEDEVSRYQIGLAVKKDIAEGRLPCSPITLALLSSYELQAAAGDHGAGCQCGALLAAAPPPPAPLARSALQDNVHALYLKHRGMSPAQAELQYLASAARLPLYGAHTHAARDVTLALSAAGLALCNEGVVLSRFPWPKIIKMSYNKRSFTLKLRASEFDEFETDVSFKLPSTRACKKLWKCSVEHHIFFRREAPVSVPGRHGAWGSPSCRRTLRQLRARPPHLTS</sequence>
<dbReference type="GO" id="GO:0005856">
    <property type="term" value="C:cytoskeleton"/>
    <property type="evidence" value="ECO:0007669"/>
    <property type="project" value="TreeGrafter"/>
</dbReference>
<dbReference type="GO" id="GO:0031032">
    <property type="term" value="P:actomyosin structure organization"/>
    <property type="evidence" value="ECO:0007669"/>
    <property type="project" value="TreeGrafter"/>
</dbReference>
<dbReference type="InterPro" id="IPR019749">
    <property type="entry name" value="Band_41_domain"/>
</dbReference>
<evidence type="ECO:0000256" key="2">
    <source>
        <dbReference type="ARBA" id="ARBA00022949"/>
    </source>
</evidence>
<protein>
    <submittedName>
        <fullName evidence="6">Protein 4.1-like isoform X1</fullName>
    </submittedName>
    <submittedName>
        <fullName evidence="7">Protein 4.1-like isoform X2</fullName>
    </submittedName>
</protein>
<dbReference type="Pfam" id="PF00373">
    <property type="entry name" value="FERM_M"/>
    <property type="match status" value="1"/>
</dbReference>
<dbReference type="InterPro" id="IPR000299">
    <property type="entry name" value="FERM_domain"/>
</dbReference>
<reference evidence="6 7" key="1">
    <citation type="submission" date="2025-04" db="UniProtKB">
        <authorList>
            <consortium name="RefSeq"/>
        </authorList>
    </citation>
    <scope>IDENTIFICATION</scope>
    <source>
        <tissue evidence="6 7">Silk gland</tissue>
    </source>
</reference>
<dbReference type="Gene3D" id="1.20.80.10">
    <property type="match status" value="1"/>
</dbReference>
<dbReference type="SUPFAM" id="SSF54236">
    <property type="entry name" value="Ubiquitin-like"/>
    <property type="match status" value="1"/>
</dbReference>
<dbReference type="GO" id="GO:0005912">
    <property type="term" value="C:adherens junction"/>
    <property type="evidence" value="ECO:0007669"/>
    <property type="project" value="UniProtKB-SubCell"/>
</dbReference>
<dbReference type="SMART" id="SM00295">
    <property type="entry name" value="B41"/>
    <property type="match status" value="1"/>
</dbReference>
<dbReference type="PANTHER" id="PTHR23280">
    <property type="entry name" value="4.1 G PROTEIN"/>
    <property type="match status" value="1"/>
</dbReference>
<dbReference type="GeneID" id="114249444"/>
<dbReference type="Gene3D" id="3.10.20.90">
    <property type="entry name" value="Phosphatidylinositol 3-kinase Catalytic Subunit, Chain A, domain 1"/>
    <property type="match status" value="1"/>
</dbReference>
<dbReference type="SUPFAM" id="SSF50729">
    <property type="entry name" value="PH domain-like"/>
    <property type="match status" value="1"/>
</dbReference>